<evidence type="ECO:0000313" key="8">
    <source>
        <dbReference type="RefSeq" id="XP_035825425.1"/>
    </source>
</evidence>
<dbReference type="PROSITE" id="PS50054">
    <property type="entry name" value="TYR_PHOSPHATASE_DUAL"/>
    <property type="match status" value="1"/>
</dbReference>
<proteinExistence type="predicted"/>
<organism evidence="6 7">
    <name type="scientific">Aplysia californica</name>
    <name type="common">California sea hare</name>
    <dbReference type="NCBI Taxonomy" id="6500"/>
    <lineage>
        <taxon>Eukaryota</taxon>
        <taxon>Metazoa</taxon>
        <taxon>Spiralia</taxon>
        <taxon>Lophotrochozoa</taxon>
        <taxon>Mollusca</taxon>
        <taxon>Gastropoda</taxon>
        <taxon>Heterobranchia</taxon>
        <taxon>Euthyneura</taxon>
        <taxon>Tectipleura</taxon>
        <taxon>Aplysiida</taxon>
        <taxon>Aplysioidea</taxon>
        <taxon>Aplysiidae</taxon>
        <taxon>Aplysia</taxon>
    </lineage>
</organism>
<evidence type="ECO:0000313" key="6">
    <source>
        <dbReference type="Proteomes" id="UP000694888"/>
    </source>
</evidence>
<dbReference type="PANTHER" id="PTHR10367">
    <property type="entry name" value="MRNA-CAPPING ENZYME"/>
    <property type="match status" value="1"/>
</dbReference>
<evidence type="ECO:0000256" key="1">
    <source>
        <dbReference type="ARBA" id="ARBA00022801"/>
    </source>
</evidence>
<dbReference type="InterPro" id="IPR016130">
    <property type="entry name" value="Tyr_Pase_AS"/>
</dbReference>
<dbReference type="SMART" id="SM00195">
    <property type="entry name" value="DSPc"/>
    <property type="match status" value="1"/>
</dbReference>
<feature type="compositionally biased region" description="Basic residues" evidence="3">
    <location>
        <begin position="206"/>
        <end position="217"/>
    </location>
</feature>
<dbReference type="SUPFAM" id="SSF52799">
    <property type="entry name" value="(Phosphotyrosine protein) phosphatases II"/>
    <property type="match status" value="1"/>
</dbReference>
<gene>
    <name evidence="7 8" type="primary">LOC101852318</name>
</gene>
<dbReference type="InterPro" id="IPR051029">
    <property type="entry name" value="mRNA_Capping_Enz/RNA_Phosphat"/>
</dbReference>
<keyword evidence="2" id="KW-0904">Protein phosphatase</keyword>
<dbReference type="InterPro" id="IPR003595">
    <property type="entry name" value="Tyr_Pase_cat"/>
</dbReference>
<evidence type="ECO:0000313" key="7">
    <source>
        <dbReference type="RefSeq" id="XP_005097431.1"/>
    </source>
</evidence>
<evidence type="ECO:0000256" key="3">
    <source>
        <dbReference type="SAM" id="MobiDB-lite"/>
    </source>
</evidence>
<feature type="domain" description="Tyrosine-protein phosphatase" evidence="4">
    <location>
        <begin position="25"/>
        <end position="177"/>
    </location>
</feature>
<evidence type="ECO:0000259" key="4">
    <source>
        <dbReference type="PROSITE" id="PS50054"/>
    </source>
</evidence>
<dbReference type="InterPro" id="IPR029021">
    <property type="entry name" value="Prot-tyrosine_phosphatase-like"/>
</dbReference>
<dbReference type="Gene3D" id="3.90.190.10">
    <property type="entry name" value="Protein tyrosine phosphatase superfamily"/>
    <property type="match status" value="1"/>
</dbReference>
<dbReference type="Pfam" id="PF00782">
    <property type="entry name" value="DSPc"/>
    <property type="match status" value="1"/>
</dbReference>
<dbReference type="PROSITE" id="PS00383">
    <property type="entry name" value="TYR_PHOSPHATASE_1"/>
    <property type="match status" value="1"/>
</dbReference>
<feature type="compositionally biased region" description="Polar residues" evidence="3">
    <location>
        <begin position="259"/>
        <end position="269"/>
    </location>
</feature>
<dbReference type="RefSeq" id="XP_035825425.1">
    <property type="nucleotide sequence ID" value="XM_035969532.1"/>
</dbReference>
<reference evidence="7 8" key="1">
    <citation type="submission" date="2025-05" db="UniProtKB">
        <authorList>
            <consortium name="RefSeq"/>
        </authorList>
    </citation>
    <scope>IDENTIFICATION</scope>
</reference>
<feature type="compositionally biased region" description="Basic and acidic residues" evidence="3">
    <location>
        <begin position="237"/>
        <end position="248"/>
    </location>
</feature>
<dbReference type="InterPro" id="IPR000387">
    <property type="entry name" value="Tyr_Pase_dom"/>
</dbReference>
<dbReference type="PROSITE" id="PS50056">
    <property type="entry name" value="TYR_PHOSPHATASE_2"/>
    <property type="match status" value="1"/>
</dbReference>
<feature type="compositionally biased region" description="Basic and acidic residues" evidence="3">
    <location>
        <begin position="374"/>
        <end position="389"/>
    </location>
</feature>
<dbReference type="InterPro" id="IPR000340">
    <property type="entry name" value="Dual-sp_phosphatase_cat-dom"/>
</dbReference>
<evidence type="ECO:0000259" key="5">
    <source>
        <dbReference type="PROSITE" id="PS50056"/>
    </source>
</evidence>
<evidence type="ECO:0000256" key="2">
    <source>
        <dbReference type="ARBA" id="ARBA00022912"/>
    </source>
</evidence>
<dbReference type="GeneID" id="101852318"/>
<dbReference type="RefSeq" id="XP_005097431.1">
    <property type="nucleotide sequence ID" value="XM_005097374.3"/>
</dbReference>
<protein>
    <submittedName>
        <fullName evidence="7 8">RNA/RNP complex-1-interacting phosphatase isoform X1</fullName>
    </submittedName>
</protein>
<dbReference type="PANTHER" id="PTHR10367:SF9">
    <property type="entry name" value="DUAL-SPECIFICITY PHOSPHATASE 11 (RNA_RNP COMPLEX 1-INTERACTING)"/>
    <property type="match status" value="1"/>
</dbReference>
<dbReference type="SMART" id="SM00404">
    <property type="entry name" value="PTPc_motif"/>
    <property type="match status" value="1"/>
</dbReference>
<dbReference type="Proteomes" id="UP000694888">
    <property type="component" value="Unplaced"/>
</dbReference>
<feature type="compositionally biased region" description="Basic and acidic residues" evidence="3">
    <location>
        <begin position="191"/>
        <end position="205"/>
    </location>
</feature>
<feature type="region of interest" description="Disordered" evidence="3">
    <location>
        <begin position="171"/>
        <end position="276"/>
    </location>
</feature>
<feature type="compositionally biased region" description="Basic and acidic residues" evidence="3">
    <location>
        <begin position="334"/>
        <end position="353"/>
    </location>
</feature>
<accession>A0ABM0JMX2</accession>
<feature type="region of interest" description="Disordered" evidence="3">
    <location>
        <begin position="298"/>
        <end position="415"/>
    </location>
</feature>
<feature type="compositionally biased region" description="Basic and acidic residues" evidence="3">
    <location>
        <begin position="401"/>
        <end position="415"/>
    </location>
</feature>
<keyword evidence="6" id="KW-1185">Reference proteome</keyword>
<feature type="domain" description="Tyrosine specific protein phosphatases" evidence="5">
    <location>
        <begin position="101"/>
        <end position="166"/>
    </location>
</feature>
<dbReference type="InterPro" id="IPR020422">
    <property type="entry name" value="TYR_PHOSPHATASE_DUAL_dom"/>
</dbReference>
<sequence length="415" mass="47769">MPPPDRWDAYCPVGKVIPRTKFIAFKVPLKESLLQNVSKEDQLSPEILIQTLQEQGIKLGMVIDLTFTYKYYNIQDFEKQSVLHRKIFVKGHQVPDDSNFQEFAEAVKGFDKEDHVIGVHCTHGVNRTGYLICRYLIEEMDFEPEEAIAMFNEARGHGIERENYLADLSQRKKGQSSVEIRPLDQQGSRSPGKDRWRHHRDDHPGWRRKKNHAHRQHSYSSEPYGTNFPRHYSRNRGMGDHFQSESFHKQMANPGYQDSEYNSTGQVSGANPGHIDHSRERYQRAGWGVNHGPWGGHASSRGDWEGGMPGYREGNLSGAGRNNGWGSHFSPEPSRWDGETYEKYREGGRDRNRAPYRVGYRDQWGGGNAAGRQRRYDDDRRGNGDRSRYEAAGWTVGGDSSRGDQKYGQFGRREY</sequence>
<keyword evidence="1" id="KW-0378">Hydrolase</keyword>
<name>A0ABM0JMX2_APLCA</name>